<evidence type="ECO:0000313" key="3">
    <source>
        <dbReference type="Proteomes" id="UP000023152"/>
    </source>
</evidence>
<sequence>WLLGEKTLLKEIHFGSDGGIIGLIVEQQLVNNGSVESNGGNGYEHNGKSNGDGSGGPILIEFQSQDQFSSQLNTNISKQIFGIITCIGGNKYQKNKGRKDRIAIYSTELSSDIKET</sequence>
<comment type="caution">
    <text evidence="2">The sequence shown here is derived from an EMBL/GenBank/DDBJ whole genome shotgun (WGS) entry which is preliminary data.</text>
</comment>
<name>X6LEU1_RETFI</name>
<organism evidence="2 3">
    <name type="scientific">Reticulomyxa filosa</name>
    <dbReference type="NCBI Taxonomy" id="46433"/>
    <lineage>
        <taxon>Eukaryota</taxon>
        <taxon>Sar</taxon>
        <taxon>Rhizaria</taxon>
        <taxon>Retaria</taxon>
        <taxon>Foraminifera</taxon>
        <taxon>Monothalamids</taxon>
        <taxon>Reticulomyxidae</taxon>
        <taxon>Reticulomyxa</taxon>
    </lineage>
</organism>
<feature type="non-terminal residue" evidence="2">
    <location>
        <position position="1"/>
    </location>
</feature>
<accession>X6LEU1</accession>
<dbReference type="Proteomes" id="UP000023152">
    <property type="component" value="Unassembled WGS sequence"/>
</dbReference>
<protein>
    <submittedName>
        <fullName evidence="2">Uncharacterized protein</fullName>
    </submittedName>
</protein>
<proteinExistence type="predicted"/>
<feature type="region of interest" description="Disordered" evidence="1">
    <location>
        <begin position="35"/>
        <end position="56"/>
    </location>
</feature>
<keyword evidence="3" id="KW-1185">Reference proteome</keyword>
<dbReference type="EMBL" id="ASPP01042027">
    <property type="protein sequence ID" value="ETO00089.1"/>
    <property type="molecule type" value="Genomic_DNA"/>
</dbReference>
<evidence type="ECO:0000256" key="1">
    <source>
        <dbReference type="SAM" id="MobiDB-lite"/>
    </source>
</evidence>
<dbReference type="AlphaFoldDB" id="X6LEU1"/>
<gene>
    <name evidence="2" type="ORF">RFI_37371</name>
</gene>
<reference evidence="2 3" key="1">
    <citation type="journal article" date="2013" name="Curr. Biol.">
        <title>The Genome of the Foraminiferan Reticulomyxa filosa.</title>
        <authorList>
            <person name="Glockner G."/>
            <person name="Hulsmann N."/>
            <person name="Schleicher M."/>
            <person name="Noegel A.A."/>
            <person name="Eichinger L."/>
            <person name="Gallinger C."/>
            <person name="Pawlowski J."/>
            <person name="Sierra R."/>
            <person name="Euteneuer U."/>
            <person name="Pillet L."/>
            <person name="Moustafa A."/>
            <person name="Platzer M."/>
            <person name="Groth M."/>
            <person name="Szafranski K."/>
            <person name="Schliwa M."/>
        </authorList>
    </citation>
    <scope>NUCLEOTIDE SEQUENCE [LARGE SCALE GENOMIC DNA]</scope>
</reference>
<evidence type="ECO:0000313" key="2">
    <source>
        <dbReference type="EMBL" id="ETO00089.1"/>
    </source>
</evidence>